<evidence type="ECO:0000313" key="1">
    <source>
        <dbReference type="EMBL" id="PSL33394.1"/>
    </source>
</evidence>
<organism evidence="1 2">
    <name type="scientific">Chitinophaga ginsengisoli</name>
    <dbReference type="NCBI Taxonomy" id="363837"/>
    <lineage>
        <taxon>Bacteria</taxon>
        <taxon>Pseudomonadati</taxon>
        <taxon>Bacteroidota</taxon>
        <taxon>Chitinophagia</taxon>
        <taxon>Chitinophagales</taxon>
        <taxon>Chitinophagaceae</taxon>
        <taxon>Chitinophaga</taxon>
    </lineage>
</organism>
<name>A0A2P8GHE6_9BACT</name>
<comment type="caution">
    <text evidence="1">The sequence shown here is derived from an EMBL/GenBank/DDBJ whole genome shotgun (WGS) entry which is preliminary data.</text>
</comment>
<dbReference type="Proteomes" id="UP000240978">
    <property type="component" value="Unassembled WGS sequence"/>
</dbReference>
<dbReference type="AlphaFoldDB" id="A0A2P8GHE6"/>
<sequence>MPVESSWLGYIIQESKIQMMIYECKPSVNNNCAINT</sequence>
<reference evidence="1 2" key="1">
    <citation type="submission" date="2018-03" db="EMBL/GenBank/DDBJ databases">
        <title>Genomic Encyclopedia of Archaeal and Bacterial Type Strains, Phase II (KMG-II): from individual species to whole genera.</title>
        <authorList>
            <person name="Goeker M."/>
        </authorList>
    </citation>
    <scope>NUCLEOTIDE SEQUENCE [LARGE SCALE GENOMIC DNA]</scope>
    <source>
        <strain evidence="1 2">DSM 18107</strain>
    </source>
</reference>
<dbReference type="EMBL" id="PYGK01000003">
    <property type="protein sequence ID" value="PSL33394.1"/>
    <property type="molecule type" value="Genomic_DNA"/>
</dbReference>
<accession>A0A2P8GHE6</accession>
<proteinExistence type="predicted"/>
<evidence type="ECO:0000313" key="2">
    <source>
        <dbReference type="Proteomes" id="UP000240978"/>
    </source>
</evidence>
<gene>
    <name evidence="1" type="ORF">CLV42_103377</name>
</gene>
<protein>
    <submittedName>
        <fullName evidence="1">Uncharacterized protein</fullName>
    </submittedName>
</protein>
<keyword evidence="2" id="KW-1185">Reference proteome</keyword>